<evidence type="ECO:0000313" key="13">
    <source>
        <dbReference type="Proteomes" id="UP000305674"/>
    </source>
</evidence>
<keyword evidence="7 8" id="KW-0560">Oxidoreductase</keyword>
<dbReference type="Gene3D" id="2.40.110.10">
    <property type="entry name" value="Butyryl-CoA Dehydrogenase, subunit A, domain 2"/>
    <property type="match status" value="1"/>
</dbReference>
<dbReference type="FunFam" id="1.20.140.10:FF:000001">
    <property type="entry name" value="Acyl-CoA dehydrogenase"/>
    <property type="match status" value="1"/>
</dbReference>
<dbReference type="InterPro" id="IPR006089">
    <property type="entry name" value="Acyl-CoA_DH_CS"/>
</dbReference>
<dbReference type="InterPro" id="IPR009100">
    <property type="entry name" value="AcylCoA_DH/oxidase_NM_dom_sf"/>
</dbReference>
<evidence type="ECO:0000256" key="3">
    <source>
        <dbReference type="ARBA" id="ARBA00009347"/>
    </source>
</evidence>
<dbReference type="Pfam" id="PF02771">
    <property type="entry name" value="Acyl-CoA_dh_N"/>
    <property type="match status" value="1"/>
</dbReference>
<dbReference type="InterPro" id="IPR009075">
    <property type="entry name" value="AcylCo_DH/oxidase_C"/>
</dbReference>
<protein>
    <submittedName>
        <fullName evidence="12">Acyl-CoA dehydrogenase</fullName>
    </submittedName>
</protein>
<evidence type="ECO:0000313" key="12">
    <source>
        <dbReference type="EMBL" id="TKB49801.1"/>
    </source>
</evidence>
<dbReference type="Gene3D" id="1.20.140.10">
    <property type="entry name" value="Butyryl-CoA Dehydrogenase, subunit A, domain 3"/>
    <property type="match status" value="1"/>
</dbReference>
<dbReference type="InterPro" id="IPR046373">
    <property type="entry name" value="Acyl-CoA_Oxase/DH_mid-dom_sf"/>
</dbReference>
<dbReference type="InterPro" id="IPR036250">
    <property type="entry name" value="AcylCo_DH-like_C"/>
</dbReference>
<evidence type="ECO:0000259" key="11">
    <source>
        <dbReference type="Pfam" id="PF02771"/>
    </source>
</evidence>
<dbReference type="InterPro" id="IPR037069">
    <property type="entry name" value="AcylCoA_DH/ox_N_sf"/>
</dbReference>
<keyword evidence="4" id="KW-0101">Branched-chain amino acid catabolism</keyword>
<dbReference type="InterPro" id="IPR052547">
    <property type="entry name" value="Mito_Isobutyryl-CoADH"/>
</dbReference>
<evidence type="ECO:0000256" key="8">
    <source>
        <dbReference type="RuleBase" id="RU362125"/>
    </source>
</evidence>
<dbReference type="PIRSF" id="PIRSF016578">
    <property type="entry name" value="HsaA"/>
    <property type="match status" value="1"/>
</dbReference>
<dbReference type="GO" id="GO:0003995">
    <property type="term" value="F:acyl-CoA dehydrogenase activity"/>
    <property type="evidence" value="ECO:0007669"/>
    <property type="project" value="InterPro"/>
</dbReference>
<name>A0A4U1BFB3_9GAMM</name>
<dbReference type="Pfam" id="PF00441">
    <property type="entry name" value="Acyl-CoA_dh_1"/>
    <property type="match status" value="1"/>
</dbReference>
<dbReference type="Gene3D" id="1.10.540.10">
    <property type="entry name" value="Acyl-CoA dehydrogenase/oxidase, N-terminal domain"/>
    <property type="match status" value="1"/>
</dbReference>
<keyword evidence="13" id="KW-1185">Reference proteome</keyword>
<dbReference type="Proteomes" id="UP000305674">
    <property type="component" value="Unassembled WGS sequence"/>
</dbReference>
<evidence type="ECO:0000259" key="9">
    <source>
        <dbReference type="Pfam" id="PF00441"/>
    </source>
</evidence>
<dbReference type="InterPro" id="IPR006091">
    <property type="entry name" value="Acyl-CoA_Oxase/DH_mid-dom"/>
</dbReference>
<proteinExistence type="inferred from homology"/>
<comment type="similarity">
    <text evidence="3 8">Belongs to the acyl-CoA dehydrogenase family.</text>
</comment>
<dbReference type="GO" id="GO:0009083">
    <property type="term" value="P:branched-chain amino acid catabolic process"/>
    <property type="evidence" value="ECO:0007669"/>
    <property type="project" value="UniProtKB-KW"/>
</dbReference>
<comment type="cofactor">
    <cofactor evidence="1 8">
        <name>FAD</name>
        <dbReference type="ChEBI" id="CHEBI:57692"/>
    </cofactor>
</comment>
<evidence type="ECO:0000256" key="6">
    <source>
        <dbReference type="ARBA" id="ARBA00022827"/>
    </source>
</evidence>
<evidence type="ECO:0000256" key="1">
    <source>
        <dbReference type="ARBA" id="ARBA00001974"/>
    </source>
</evidence>
<gene>
    <name evidence="12" type="ORF">FCL40_06480</name>
</gene>
<dbReference type="PANTHER" id="PTHR43831:SF1">
    <property type="entry name" value="ISOBUTYRYL-COA DEHYDROGENASE, MITOCHONDRIAL"/>
    <property type="match status" value="1"/>
</dbReference>
<evidence type="ECO:0000256" key="7">
    <source>
        <dbReference type="ARBA" id="ARBA00023002"/>
    </source>
</evidence>
<feature type="domain" description="Acyl-CoA dehydrogenase/oxidase N-terminal" evidence="11">
    <location>
        <begin position="6"/>
        <end position="117"/>
    </location>
</feature>
<dbReference type="AlphaFoldDB" id="A0A4U1BFB3"/>
<dbReference type="FunFam" id="2.40.110.10:FF:000001">
    <property type="entry name" value="Acyl-CoA dehydrogenase, mitochondrial"/>
    <property type="match status" value="1"/>
</dbReference>
<comment type="caution">
    <text evidence="12">The sequence shown here is derived from an EMBL/GenBank/DDBJ whole genome shotgun (WGS) entry which is preliminary data.</text>
</comment>
<dbReference type="EMBL" id="SWCI01000003">
    <property type="protein sequence ID" value="TKB49801.1"/>
    <property type="molecule type" value="Genomic_DNA"/>
</dbReference>
<dbReference type="InterPro" id="IPR013786">
    <property type="entry name" value="AcylCoA_DH/ox_N"/>
</dbReference>
<dbReference type="RefSeq" id="WP_136852351.1">
    <property type="nucleotide sequence ID" value="NZ_SWCI01000003.1"/>
</dbReference>
<dbReference type="PROSITE" id="PS00073">
    <property type="entry name" value="ACYL_COA_DH_2"/>
    <property type="match status" value="1"/>
</dbReference>
<evidence type="ECO:0000256" key="2">
    <source>
        <dbReference type="ARBA" id="ARBA00005109"/>
    </source>
</evidence>
<evidence type="ECO:0000256" key="5">
    <source>
        <dbReference type="ARBA" id="ARBA00022630"/>
    </source>
</evidence>
<feature type="domain" description="Acyl-CoA dehydrogenase/oxidase C-terminal" evidence="9">
    <location>
        <begin position="227"/>
        <end position="377"/>
    </location>
</feature>
<dbReference type="FunFam" id="1.10.540.10:FF:000002">
    <property type="entry name" value="Acyl-CoA dehydrogenase FadE19"/>
    <property type="match status" value="1"/>
</dbReference>
<organism evidence="12 13">
    <name type="scientific">Ferrimonas sediminicola</name>
    <dbReference type="NCBI Taxonomy" id="2569538"/>
    <lineage>
        <taxon>Bacteria</taxon>
        <taxon>Pseudomonadati</taxon>
        <taxon>Pseudomonadota</taxon>
        <taxon>Gammaproteobacteria</taxon>
        <taxon>Alteromonadales</taxon>
        <taxon>Ferrimonadaceae</taxon>
        <taxon>Ferrimonas</taxon>
    </lineage>
</organism>
<dbReference type="PANTHER" id="PTHR43831">
    <property type="entry name" value="ISOBUTYRYL-COA DEHYDROGENASE"/>
    <property type="match status" value="1"/>
</dbReference>
<evidence type="ECO:0000259" key="10">
    <source>
        <dbReference type="Pfam" id="PF02770"/>
    </source>
</evidence>
<reference evidence="12 13" key="1">
    <citation type="submission" date="2019-04" db="EMBL/GenBank/DDBJ databases">
        <authorList>
            <person name="Hwang J.C."/>
        </authorList>
    </citation>
    <scope>NUCLEOTIDE SEQUENCE [LARGE SCALE GENOMIC DNA]</scope>
    <source>
        <strain evidence="12 13">IMCC35001</strain>
    </source>
</reference>
<dbReference type="OrthoDB" id="9769473at2"/>
<keyword evidence="5 8" id="KW-0285">Flavoprotein</keyword>
<sequence>MNFNLTEDQQAFIEVAKQFAEAELAPNAGQWDKDHHFPKDVIQRAGELGFCSLYTPEEAGGMGLSRLDSALIFEALSKGCTATTAMITIHNMATWMVASWGTQALKDAWCPQLVTGEKLASYCLTEPGAGSDAASLRTKAERDGDHYVINGSKMFISGAGSTELLVVMCRTGGEGPKGISAIAVPADAEGIVYGKAEEKMGWNAQPTRLVTFDNVRVPVENLLGEEGQGFTFAMKGLDGGRINIAACSLGTAQAALERAQQYMAERKQFGKPLAAFQGLQFKLADMATELVAARQMVRLAAFKLDSNDPEKTAYCAMAKRFATDVGFNVCNEALQIHGGYGYIQEYPLERHVRDVRVHQILEGTNEIMRLIVARRLLDDSAGQIE</sequence>
<dbReference type="SUPFAM" id="SSF47203">
    <property type="entry name" value="Acyl-CoA dehydrogenase C-terminal domain-like"/>
    <property type="match status" value="1"/>
</dbReference>
<dbReference type="GO" id="GO:0050660">
    <property type="term" value="F:flavin adenine dinucleotide binding"/>
    <property type="evidence" value="ECO:0007669"/>
    <property type="project" value="InterPro"/>
</dbReference>
<accession>A0A4U1BFB3</accession>
<evidence type="ECO:0000256" key="4">
    <source>
        <dbReference type="ARBA" id="ARBA00022456"/>
    </source>
</evidence>
<comment type="pathway">
    <text evidence="2">Amino-acid degradation; L-valine degradation.</text>
</comment>
<dbReference type="PROSITE" id="PS00072">
    <property type="entry name" value="ACYL_COA_DH_1"/>
    <property type="match status" value="1"/>
</dbReference>
<feature type="domain" description="Acyl-CoA oxidase/dehydrogenase middle" evidence="10">
    <location>
        <begin position="122"/>
        <end position="215"/>
    </location>
</feature>
<keyword evidence="6 8" id="KW-0274">FAD</keyword>
<dbReference type="SUPFAM" id="SSF56645">
    <property type="entry name" value="Acyl-CoA dehydrogenase NM domain-like"/>
    <property type="match status" value="1"/>
</dbReference>
<dbReference type="Pfam" id="PF02770">
    <property type="entry name" value="Acyl-CoA_dh_M"/>
    <property type="match status" value="1"/>
</dbReference>